<dbReference type="GO" id="GO:0005634">
    <property type="term" value="C:nucleus"/>
    <property type="evidence" value="ECO:0007669"/>
    <property type="project" value="TreeGrafter"/>
</dbReference>
<sequence>MATDIDRLVSFEEAHYDEYDYYNLEEYSCHAGGKGRSKKEIELNTNRHCPAGHERKIAEKLQNSELKRRRTKSSSS</sequence>
<evidence type="ECO:0000256" key="1">
    <source>
        <dbReference type="ARBA" id="ARBA00009380"/>
    </source>
</evidence>
<dbReference type="GO" id="GO:0045786">
    <property type="term" value="P:negative regulation of cell cycle"/>
    <property type="evidence" value="ECO:0007669"/>
    <property type="project" value="TreeGrafter"/>
</dbReference>
<dbReference type="AlphaFoldDB" id="A0A672SPR6"/>
<evidence type="ECO:0000313" key="4">
    <source>
        <dbReference type="Proteomes" id="UP000472262"/>
    </source>
</evidence>
<name>A0A672SPR6_SINGR</name>
<accession>A0A672SPR6</accession>
<dbReference type="OMA" id="KYHNSEM"/>
<comment type="similarity">
    <text evidence="1">Belongs to the NUPR family.</text>
</comment>
<protein>
    <submittedName>
        <fullName evidence="3">Nuclear protein 1a</fullName>
    </submittedName>
</protein>
<dbReference type="InterPro" id="IPR018792">
    <property type="entry name" value="NUPR1-like"/>
</dbReference>
<feature type="compositionally biased region" description="Basic residues" evidence="2">
    <location>
        <begin position="67"/>
        <end position="76"/>
    </location>
</feature>
<dbReference type="PANTHER" id="PTHR17149:SF3">
    <property type="entry name" value="NUCLEAR PROTEIN 2"/>
    <property type="match status" value="1"/>
</dbReference>
<dbReference type="GO" id="GO:0006357">
    <property type="term" value="P:regulation of transcription by RNA polymerase II"/>
    <property type="evidence" value="ECO:0007669"/>
    <property type="project" value="TreeGrafter"/>
</dbReference>
<dbReference type="PANTHER" id="PTHR17149">
    <property type="entry name" value="NUCLEAR PROTEIN 1 AND 2"/>
    <property type="match status" value="1"/>
</dbReference>
<keyword evidence="4" id="KW-1185">Reference proteome</keyword>
<reference evidence="3" key="1">
    <citation type="submission" date="2025-08" db="UniProtKB">
        <authorList>
            <consortium name="Ensembl"/>
        </authorList>
    </citation>
    <scope>IDENTIFICATION</scope>
</reference>
<organism evidence="3 4">
    <name type="scientific">Sinocyclocheilus grahami</name>
    <name type="common">Dianchi golden-line fish</name>
    <name type="synonym">Barbus grahami</name>
    <dbReference type="NCBI Taxonomy" id="75366"/>
    <lineage>
        <taxon>Eukaryota</taxon>
        <taxon>Metazoa</taxon>
        <taxon>Chordata</taxon>
        <taxon>Craniata</taxon>
        <taxon>Vertebrata</taxon>
        <taxon>Euteleostomi</taxon>
        <taxon>Actinopterygii</taxon>
        <taxon>Neopterygii</taxon>
        <taxon>Teleostei</taxon>
        <taxon>Ostariophysi</taxon>
        <taxon>Cypriniformes</taxon>
        <taxon>Cyprinidae</taxon>
        <taxon>Cyprininae</taxon>
        <taxon>Sinocyclocheilus</taxon>
    </lineage>
</organism>
<dbReference type="InParanoid" id="A0A672SPR6"/>
<dbReference type="Proteomes" id="UP000472262">
    <property type="component" value="Unassembled WGS sequence"/>
</dbReference>
<evidence type="ECO:0000256" key="2">
    <source>
        <dbReference type="SAM" id="MobiDB-lite"/>
    </source>
</evidence>
<reference evidence="3" key="2">
    <citation type="submission" date="2025-09" db="UniProtKB">
        <authorList>
            <consortium name="Ensembl"/>
        </authorList>
    </citation>
    <scope>IDENTIFICATION</scope>
</reference>
<dbReference type="Pfam" id="PF10195">
    <property type="entry name" value="Phospho_p8"/>
    <property type="match status" value="1"/>
</dbReference>
<dbReference type="GO" id="GO:0008285">
    <property type="term" value="P:negative regulation of cell population proliferation"/>
    <property type="evidence" value="ECO:0007669"/>
    <property type="project" value="TreeGrafter"/>
</dbReference>
<feature type="region of interest" description="Disordered" evidence="2">
    <location>
        <begin position="51"/>
        <end position="76"/>
    </location>
</feature>
<dbReference type="Ensembl" id="ENSSGRT00000110202.1">
    <property type="protein sequence ID" value="ENSSGRP00000103657.1"/>
    <property type="gene ID" value="ENSSGRG00000051446.1"/>
</dbReference>
<proteinExistence type="inferred from homology"/>
<evidence type="ECO:0000313" key="3">
    <source>
        <dbReference type="Ensembl" id="ENSSGRP00000103657.1"/>
    </source>
</evidence>